<dbReference type="GO" id="GO:0032642">
    <property type="term" value="P:regulation of chemokine production"/>
    <property type="evidence" value="ECO:0007669"/>
    <property type="project" value="TreeGrafter"/>
</dbReference>
<dbReference type="Proteomes" id="UP000694387">
    <property type="component" value="Chromosome 25"/>
</dbReference>
<reference evidence="15" key="2">
    <citation type="submission" date="2025-08" db="UniProtKB">
        <authorList>
            <consortium name="Ensembl"/>
        </authorList>
    </citation>
    <scope>IDENTIFICATION</scope>
</reference>
<organism evidence="15 16">
    <name type="scientific">Equus asinus</name>
    <name type="common">Donkey</name>
    <name type="synonym">Equus africanus asinus</name>
    <dbReference type="NCBI Taxonomy" id="9793"/>
    <lineage>
        <taxon>Eukaryota</taxon>
        <taxon>Metazoa</taxon>
        <taxon>Chordata</taxon>
        <taxon>Craniata</taxon>
        <taxon>Vertebrata</taxon>
        <taxon>Euteleostomi</taxon>
        <taxon>Mammalia</taxon>
        <taxon>Eutheria</taxon>
        <taxon>Laurasiatheria</taxon>
        <taxon>Perissodactyla</taxon>
        <taxon>Equidae</taxon>
        <taxon>Equus</taxon>
    </lineage>
</organism>
<keyword evidence="16" id="KW-1185">Reference proteome</keyword>
<keyword evidence="5 14" id="KW-0967">Endosome</keyword>
<evidence type="ECO:0000256" key="5">
    <source>
        <dbReference type="ARBA" id="ARBA00022753"/>
    </source>
</evidence>
<accession>A0A8C4L0D7</accession>
<keyword evidence="6 14" id="KW-1133">Transmembrane helix</keyword>
<dbReference type="AlphaFoldDB" id="A0A8C4L0D7"/>
<dbReference type="GO" id="GO:0006954">
    <property type="term" value="P:inflammatory response"/>
    <property type="evidence" value="ECO:0007669"/>
    <property type="project" value="UniProtKB-UniRule"/>
</dbReference>
<evidence type="ECO:0000256" key="1">
    <source>
        <dbReference type="ARBA" id="ARBA00004141"/>
    </source>
</evidence>
<dbReference type="GO" id="GO:0004930">
    <property type="term" value="F:G protein-coupled receptor activity"/>
    <property type="evidence" value="ECO:0007669"/>
    <property type="project" value="UniProtKB-UniRule"/>
</dbReference>
<gene>
    <name evidence="15" type="primary">ACKR1</name>
</gene>
<reference evidence="15 16" key="1">
    <citation type="journal article" date="2020" name="Nat. Commun.">
        <title>Donkey genomes provide new insights into domestication and selection for coat color.</title>
        <authorList>
            <person name="Wang"/>
            <person name="C."/>
            <person name="Li"/>
            <person name="H."/>
            <person name="Guo"/>
            <person name="Y."/>
            <person name="Huang"/>
            <person name="J."/>
            <person name="Sun"/>
            <person name="Y."/>
            <person name="Min"/>
            <person name="J."/>
            <person name="Wang"/>
            <person name="J."/>
            <person name="Fang"/>
            <person name="X."/>
            <person name="Zhao"/>
            <person name="Z."/>
            <person name="Wang"/>
            <person name="S."/>
            <person name="Zhang"/>
            <person name="Y."/>
            <person name="Liu"/>
            <person name="Q."/>
            <person name="Jiang"/>
            <person name="Q."/>
            <person name="Wang"/>
            <person name="X."/>
            <person name="Guo"/>
            <person name="Y."/>
            <person name="Yang"/>
            <person name="C."/>
            <person name="Wang"/>
            <person name="Y."/>
            <person name="Tian"/>
            <person name="F."/>
            <person name="Zhuang"/>
            <person name="G."/>
            <person name="Fan"/>
            <person name="Y."/>
            <person name="Gao"/>
            <person name="Q."/>
            <person name="Li"/>
            <person name="Y."/>
            <person name="Ju"/>
            <person name="Z."/>
            <person name="Li"/>
            <person name="J."/>
            <person name="Li"/>
            <person name="R."/>
            <person name="Hou"/>
            <person name="M."/>
            <person name="Yang"/>
            <person name="G."/>
            <person name="Liu"/>
            <person name="G."/>
            <person name="Liu"/>
            <person name="W."/>
            <person name="Guo"/>
            <person name="J."/>
            <person name="Pan"/>
            <person name="S."/>
            <person name="Fan"/>
            <person name="G."/>
            <person name="Zhang"/>
            <person name="W."/>
            <person name="Zhang"/>
            <person name="R."/>
            <person name="Yu"/>
            <person name="J."/>
            <person name="Zhang"/>
            <person name="X."/>
            <person name="Yin"/>
            <person name="Q."/>
            <person name="Ji"/>
            <person name="C."/>
            <person name="Jin"/>
            <person name="Y."/>
            <person name="Yue"/>
            <person name="G."/>
            <person name="Liu"/>
            <person name="M."/>
            <person name="Xu"/>
            <person name="J."/>
            <person name="Liu"/>
            <person name="S."/>
            <person name="Jordana"/>
            <person name="J."/>
            <person name="Noce"/>
            <person name="A."/>
            <person name="Amills"/>
            <person name="M."/>
            <person name="Wu"/>
            <person name="D.D."/>
            <person name="Li"/>
            <person name="S."/>
            <person name="Zhou"/>
            <person name="X. and Zhong"/>
            <person name="J."/>
        </authorList>
    </citation>
    <scope>NUCLEOTIDE SEQUENCE [LARGE SCALE GENOMIC DNA]</scope>
</reference>
<keyword evidence="12 14" id="KW-0807">Transducer</keyword>
<feature type="transmembrane region" description="Helical" evidence="14">
    <location>
        <begin position="263"/>
        <end position="285"/>
    </location>
</feature>
<name>A0A8C4L0D7_EQUAS</name>
<dbReference type="PANTHER" id="PTHR14181">
    <property type="entry name" value="DUFFY ANTIGEN/CHEMOKINE RECEPTOR"/>
    <property type="match status" value="1"/>
</dbReference>
<evidence type="ECO:0000256" key="2">
    <source>
        <dbReference type="ARBA" id="ARBA00008790"/>
    </source>
</evidence>
<dbReference type="GO" id="GO:0016020">
    <property type="term" value="C:membrane"/>
    <property type="evidence" value="ECO:0007669"/>
    <property type="project" value="UniProtKB-SubCell"/>
</dbReference>
<evidence type="ECO:0000256" key="3">
    <source>
        <dbReference type="ARBA" id="ARBA00015484"/>
    </source>
</evidence>
<evidence type="ECO:0000256" key="6">
    <source>
        <dbReference type="ARBA" id="ARBA00022989"/>
    </source>
</evidence>
<dbReference type="Gene3D" id="1.20.1070.10">
    <property type="entry name" value="Rhodopsin 7-helix transmembrane proteins"/>
    <property type="match status" value="1"/>
</dbReference>
<dbReference type="GeneID" id="106835735"/>
<feature type="transmembrane region" description="Helical" evidence="14">
    <location>
        <begin position="314"/>
        <end position="332"/>
    </location>
</feature>
<keyword evidence="9" id="KW-1015">Disulfide bond</keyword>
<reference evidence="15" key="3">
    <citation type="submission" date="2025-09" db="UniProtKB">
        <authorList>
            <consortium name="Ensembl"/>
        </authorList>
    </citation>
    <scope>IDENTIFICATION</scope>
</reference>
<evidence type="ECO:0000256" key="13">
    <source>
        <dbReference type="ARBA" id="ARBA00030289"/>
    </source>
</evidence>
<keyword evidence="7 14" id="KW-0297">G-protein coupled receptor</keyword>
<dbReference type="OrthoDB" id="9396544at2759"/>
<evidence type="ECO:0000256" key="7">
    <source>
        <dbReference type="ARBA" id="ARBA00023040"/>
    </source>
</evidence>
<protein>
    <recommendedName>
        <fullName evidence="3 14">Atypical chemokine receptor 1</fullName>
    </recommendedName>
    <alternativeName>
        <fullName evidence="13 14">Duffy antigen/chemokine receptor</fullName>
    </alternativeName>
</protein>
<evidence type="ECO:0000256" key="8">
    <source>
        <dbReference type="ARBA" id="ARBA00023136"/>
    </source>
</evidence>
<dbReference type="PANTHER" id="PTHR14181:SF1">
    <property type="entry name" value="ATYPICAL CHEMOKINE RECEPTOR 1"/>
    <property type="match status" value="1"/>
</dbReference>
<dbReference type="GO" id="GO:0019957">
    <property type="term" value="F:C-C chemokine binding"/>
    <property type="evidence" value="ECO:0007669"/>
    <property type="project" value="Ensembl"/>
</dbReference>
<evidence type="ECO:0000313" key="15">
    <source>
        <dbReference type="Ensembl" id="ENSEASP00005004331.1"/>
    </source>
</evidence>
<feature type="transmembrane region" description="Helical" evidence="14">
    <location>
        <begin position="123"/>
        <end position="146"/>
    </location>
</feature>
<dbReference type="GO" id="GO:0070098">
    <property type="term" value="P:chemokine-mediated signaling pathway"/>
    <property type="evidence" value="ECO:0007669"/>
    <property type="project" value="UniProtKB-UniRule"/>
</dbReference>
<keyword evidence="11" id="KW-0325">Glycoprotein</keyword>
<dbReference type="CTD" id="2532"/>
<comment type="function">
    <text evidence="14">Atypical chemokine receptor that controls chemokine levels and localization via high-affinity chemokine binding that is uncoupled from classic ligand-driven signal transduction cascades, resulting instead in chemokine sequestration, degradation, or transcytosis. Also known as interceptor (internalizing receptor) or chemokine-scavenging receptor or chemokine decoy receptor. Has a promiscuous chemokine-binding profile, interacting with inflammatory chemokines of both the CXC and the CC subfamilies but not with homeostatic chemokines. Acts as a receptor for chemokines including CCL2, CCL5, CCL7, CCL11, CCL13, CCL14, CCL17, CXCL5, CXCL6, IL8/CXCL8, CXCL11, GRO, RANTES, MCP-1 and TARC. May regulate chemokine bioavailability and, consequently, leukocyte recruitment through two distinct mechanisms: when expressed in endothelial cells, it sustains the abluminal to luminal transcytosis of tissue-derived chemokines and their subsequent presentation to circulating leukocytes; when expressed in erythrocytes, serves as blood reservoir of cognate chemokines but also as a chemokine sink, buffering potential surges in plasma chemokine levels.</text>
</comment>
<dbReference type="KEGG" id="eai:106835735"/>
<dbReference type="CDD" id="cd15010">
    <property type="entry name" value="7tmA_ACKR1_DARC"/>
    <property type="match status" value="1"/>
</dbReference>
<comment type="subcellular location">
    <subcellularLocation>
        <location evidence="14">Early endosome</location>
    </subcellularLocation>
    <subcellularLocation>
        <location evidence="1 14">Membrane</location>
        <topology evidence="1 14">Multi-pass membrane protein</topology>
    </subcellularLocation>
    <subcellularLocation>
        <location evidence="14">Recycling endosome</location>
    </subcellularLocation>
</comment>
<feature type="transmembrane region" description="Helical" evidence="14">
    <location>
        <begin position="158"/>
        <end position="177"/>
    </location>
</feature>
<evidence type="ECO:0000256" key="4">
    <source>
        <dbReference type="ARBA" id="ARBA00022692"/>
    </source>
</evidence>
<dbReference type="GO" id="GO:0005769">
    <property type="term" value="C:early endosome"/>
    <property type="evidence" value="ECO:0007669"/>
    <property type="project" value="UniProtKB-SubCell"/>
</dbReference>
<dbReference type="GO" id="GO:0055037">
    <property type="term" value="C:recycling endosome"/>
    <property type="evidence" value="ECO:0007669"/>
    <property type="project" value="UniProtKB-SubCell"/>
</dbReference>
<evidence type="ECO:0000256" key="9">
    <source>
        <dbReference type="ARBA" id="ARBA00023157"/>
    </source>
</evidence>
<evidence type="ECO:0000256" key="12">
    <source>
        <dbReference type="ARBA" id="ARBA00023224"/>
    </source>
</evidence>
<dbReference type="PRINTS" id="PR01559">
    <property type="entry name" value="DUFFYANTIGEN"/>
</dbReference>
<dbReference type="InterPro" id="IPR005384">
    <property type="entry name" value="Duffy_chemokine_rcpt"/>
</dbReference>
<keyword evidence="8 14" id="KW-0472">Membrane</keyword>
<evidence type="ECO:0000256" key="11">
    <source>
        <dbReference type="ARBA" id="ARBA00023180"/>
    </source>
</evidence>
<proteinExistence type="inferred from homology"/>
<comment type="similarity">
    <text evidence="2 14">Belongs to the G-protein coupled receptor 1 family. Atypical chemokine receptor subfamily.</text>
</comment>
<evidence type="ECO:0000313" key="16">
    <source>
        <dbReference type="Proteomes" id="UP000694387"/>
    </source>
</evidence>
<feature type="transmembrane region" description="Helical" evidence="14">
    <location>
        <begin position="230"/>
        <end position="251"/>
    </location>
</feature>
<dbReference type="OMA" id="VWYSSAF"/>
<sequence length="366" mass="39331">MALILEPQPLTEQSLPFSACPAPRSAMGNCMHGGVHLVPEENPTTFVFEGDIFDEFNDSYELEYNNTDLEAAAPCHSCILLDDSSLPFFILASILGILASGAFLFTLLRPLFHWQLCPDRPILVQLAVGSALFSIVVPIVAPGLSGVYSAHLCHLAHLVWYSSAFALALLIGCRACLGPKLSASQVPCLTLGLTVGLWGVATLLGLPVLANDVPHGLCTLTFSRGRGVLPAIHAAACFSIFFLLPLGLLGAKGLKKALGRGPCPWVDILWVWFIFWWPHGLFLGLDFLVRSKSLKLSTCLAQQALDLLLELTDALAILHCVATPLLLALFCYQATRTAAPSLPLSARESSHLDTIGGKSFPPVKLN</sequence>
<evidence type="ECO:0000256" key="14">
    <source>
        <dbReference type="RuleBase" id="RU368070"/>
    </source>
</evidence>
<dbReference type="Ensembl" id="ENSEAST00005004746.2">
    <property type="protein sequence ID" value="ENSEASP00005004331.1"/>
    <property type="gene ID" value="ENSEASG00005003282.2"/>
</dbReference>
<keyword evidence="10 14" id="KW-0675">Receptor</keyword>
<evidence type="ECO:0000256" key="10">
    <source>
        <dbReference type="ARBA" id="ARBA00023170"/>
    </source>
</evidence>
<dbReference type="RefSeq" id="XP_014703801.1">
    <property type="nucleotide sequence ID" value="XM_014848315.3"/>
</dbReference>
<dbReference type="GeneTree" id="ENSGT00390000006372"/>
<feature type="transmembrane region" description="Helical" evidence="14">
    <location>
        <begin position="189"/>
        <end position="210"/>
    </location>
</feature>
<feature type="transmembrane region" description="Helical" evidence="14">
    <location>
        <begin position="88"/>
        <end position="111"/>
    </location>
</feature>
<keyword evidence="4 14" id="KW-0812">Transmembrane</keyword>